<keyword evidence="4 7" id="KW-0812">Transmembrane</keyword>
<dbReference type="GO" id="GO:0009306">
    <property type="term" value="P:protein secretion"/>
    <property type="evidence" value="ECO:0007669"/>
    <property type="project" value="InterPro"/>
</dbReference>
<evidence type="ECO:0000256" key="1">
    <source>
        <dbReference type="ARBA" id="ARBA00004651"/>
    </source>
</evidence>
<dbReference type="PANTHER" id="PTHR34040:SF2">
    <property type="entry name" value="FLAGELLAR BIOSYNTHETIC PROTEIN FLIQ"/>
    <property type="match status" value="1"/>
</dbReference>
<dbReference type="Proteomes" id="UP000295023">
    <property type="component" value="Unassembled WGS sequence"/>
</dbReference>
<keyword evidence="6 7" id="KW-0472">Membrane</keyword>
<dbReference type="AlphaFoldDB" id="A0A4R4D6J7"/>
<keyword evidence="8" id="KW-0969">Cilium</keyword>
<dbReference type="GO" id="GO:0005886">
    <property type="term" value="C:plasma membrane"/>
    <property type="evidence" value="ECO:0007669"/>
    <property type="project" value="UniProtKB-SubCell"/>
</dbReference>
<proteinExistence type="inferred from homology"/>
<evidence type="ECO:0000256" key="4">
    <source>
        <dbReference type="ARBA" id="ARBA00022692"/>
    </source>
</evidence>
<dbReference type="Pfam" id="PF01313">
    <property type="entry name" value="Bac_export_3"/>
    <property type="match status" value="1"/>
</dbReference>
<evidence type="ECO:0000313" key="8">
    <source>
        <dbReference type="EMBL" id="TCZ53676.1"/>
    </source>
</evidence>
<comment type="caution">
    <text evidence="8">The sequence shown here is derived from an EMBL/GenBank/DDBJ whole genome shotgun (WGS) entry which is preliminary data.</text>
</comment>
<name>A0A4R4D6J7_9PROT</name>
<comment type="similarity">
    <text evidence="2">Belongs to the FliQ/MopD/SpaQ family.</text>
</comment>
<dbReference type="EMBL" id="SKBM01000037">
    <property type="protein sequence ID" value="TCZ53676.1"/>
    <property type="molecule type" value="Genomic_DNA"/>
</dbReference>
<keyword evidence="8" id="KW-0966">Cell projection</keyword>
<evidence type="ECO:0000256" key="5">
    <source>
        <dbReference type="ARBA" id="ARBA00022989"/>
    </source>
</evidence>
<evidence type="ECO:0000256" key="7">
    <source>
        <dbReference type="SAM" id="Phobius"/>
    </source>
</evidence>
<evidence type="ECO:0000256" key="2">
    <source>
        <dbReference type="ARBA" id="ARBA00006156"/>
    </source>
</evidence>
<sequence length="89" mass="9035">MDMVAMAGQQALWTALLIGGPLLLLLLVIGLCVSVLQALTQVQEASLAFVPKMFALGVALLLGAPAAAGIMRAFAATLFDGIVAVGGLR</sequence>
<reference evidence="8 9" key="1">
    <citation type="submission" date="2019-03" db="EMBL/GenBank/DDBJ databases">
        <title>Paracraurococcus aquatilis NE82 genome sequence.</title>
        <authorList>
            <person name="Zhao Y."/>
            <person name="Du Z."/>
        </authorList>
    </citation>
    <scope>NUCLEOTIDE SEQUENCE [LARGE SCALE GENOMIC DNA]</scope>
    <source>
        <strain evidence="8 9">NE82</strain>
    </source>
</reference>
<dbReference type="RefSeq" id="WP_132296191.1">
    <property type="nucleotide sequence ID" value="NZ_SKBM01000037.1"/>
</dbReference>
<protein>
    <submittedName>
        <fullName evidence="8">Flagellar biosynthetic protein FliQ</fullName>
    </submittedName>
</protein>
<gene>
    <name evidence="8" type="ORF">EXY23_24430</name>
</gene>
<feature type="transmembrane region" description="Helical" evidence="7">
    <location>
        <begin position="12"/>
        <end position="33"/>
    </location>
</feature>
<dbReference type="PRINTS" id="PR00952">
    <property type="entry name" value="TYPE3IMQPROT"/>
</dbReference>
<keyword evidence="9" id="KW-1185">Reference proteome</keyword>
<comment type="subcellular location">
    <subcellularLocation>
        <location evidence="1">Cell membrane</location>
        <topology evidence="1">Multi-pass membrane protein</topology>
    </subcellularLocation>
</comment>
<dbReference type="PANTHER" id="PTHR34040">
    <property type="entry name" value="FLAGELLAR BIOSYNTHETIC PROTEIN FLIQ"/>
    <property type="match status" value="1"/>
</dbReference>
<dbReference type="InterPro" id="IPR002191">
    <property type="entry name" value="Bac_export_3"/>
</dbReference>
<keyword evidence="5 7" id="KW-1133">Transmembrane helix</keyword>
<evidence type="ECO:0000256" key="3">
    <source>
        <dbReference type="ARBA" id="ARBA00022475"/>
    </source>
</evidence>
<keyword evidence="3" id="KW-1003">Cell membrane</keyword>
<organism evidence="8 9">
    <name type="scientific">Roseicella aquatilis</name>
    <dbReference type="NCBI Taxonomy" id="2527868"/>
    <lineage>
        <taxon>Bacteria</taxon>
        <taxon>Pseudomonadati</taxon>
        <taxon>Pseudomonadota</taxon>
        <taxon>Alphaproteobacteria</taxon>
        <taxon>Acetobacterales</taxon>
        <taxon>Roseomonadaceae</taxon>
        <taxon>Roseicella</taxon>
    </lineage>
</organism>
<accession>A0A4R4D6J7</accession>
<evidence type="ECO:0000313" key="9">
    <source>
        <dbReference type="Proteomes" id="UP000295023"/>
    </source>
</evidence>
<evidence type="ECO:0000256" key="6">
    <source>
        <dbReference type="ARBA" id="ARBA00023136"/>
    </source>
</evidence>
<keyword evidence="8" id="KW-0282">Flagellum</keyword>